<dbReference type="Pfam" id="PF20151">
    <property type="entry name" value="DUF6533"/>
    <property type="match status" value="1"/>
</dbReference>
<dbReference type="GeneID" id="18915473"/>
<evidence type="ECO:0000313" key="3">
    <source>
        <dbReference type="Proteomes" id="UP000008370"/>
    </source>
</evidence>
<protein>
    <recommendedName>
        <fullName evidence="1">DUF6533 domain-containing protein</fullName>
    </recommendedName>
</protein>
<dbReference type="OrthoDB" id="2749081at2759"/>
<feature type="domain" description="DUF6533" evidence="1">
    <location>
        <begin position="1"/>
        <end position="28"/>
    </location>
</feature>
<name>K5WGK6_PHACS</name>
<dbReference type="Proteomes" id="UP000008370">
    <property type="component" value="Unassembled WGS sequence"/>
</dbReference>
<dbReference type="EMBL" id="JH930470">
    <property type="protein sequence ID" value="EKM58239.1"/>
    <property type="molecule type" value="Genomic_DNA"/>
</dbReference>
<reference evidence="2 3" key="1">
    <citation type="journal article" date="2012" name="BMC Genomics">
        <title>Comparative genomics of the white-rot fungi, Phanerochaete carnosa and P. chrysosporium, to elucidate the genetic basis of the distinct wood types they colonize.</title>
        <authorList>
            <person name="Suzuki H."/>
            <person name="MacDonald J."/>
            <person name="Syed K."/>
            <person name="Salamov A."/>
            <person name="Hori C."/>
            <person name="Aerts A."/>
            <person name="Henrissat B."/>
            <person name="Wiebenga A."/>
            <person name="vanKuyk P.A."/>
            <person name="Barry K."/>
            <person name="Lindquist E."/>
            <person name="LaButti K."/>
            <person name="Lapidus A."/>
            <person name="Lucas S."/>
            <person name="Coutinho P."/>
            <person name="Gong Y."/>
            <person name="Samejima M."/>
            <person name="Mahadevan R."/>
            <person name="Abou-Zaid M."/>
            <person name="de Vries R.P."/>
            <person name="Igarashi K."/>
            <person name="Yadav J.S."/>
            <person name="Grigoriev I.V."/>
            <person name="Master E.R."/>
        </authorList>
    </citation>
    <scope>NUCLEOTIDE SEQUENCE [LARGE SCALE GENOMIC DNA]</scope>
    <source>
        <strain evidence="2 3">HHB-10118-sp</strain>
    </source>
</reference>
<proteinExistence type="predicted"/>
<dbReference type="AlphaFoldDB" id="K5WGK6"/>
<dbReference type="RefSeq" id="XP_007393563.1">
    <property type="nucleotide sequence ID" value="XM_007393501.1"/>
</dbReference>
<accession>K5WGK6</accession>
<dbReference type="InterPro" id="IPR045340">
    <property type="entry name" value="DUF6533"/>
</dbReference>
<dbReference type="InParanoid" id="K5WGK6"/>
<evidence type="ECO:0000259" key="1">
    <source>
        <dbReference type="Pfam" id="PF20151"/>
    </source>
</evidence>
<organism evidence="2 3">
    <name type="scientific">Phanerochaete carnosa (strain HHB-10118-sp)</name>
    <name type="common">White-rot fungus</name>
    <name type="synonym">Peniophora carnosa</name>
    <dbReference type="NCBI Taxonomy" id="650164"/>
    <lineage>
        <taxon>Eukaryota</taxon>
        <taxon>Fungi</taxon>
        <taxon>Dikarya</taxon>
        <taxon>Basidiomycota</taxon>
        <taxon>Agaricomycotina</taxon>
        <taxon>Agaricomycetes</taxon>
        <taxon>Polyporales</taxon>
        <taxon>Phanerochaetaceae</taxon>
        <taxon>Phanerochaete</taxon>
    </lineage>
</organism>
<keyword evidence="3" id="KW-1185">Reference proteome</keyword>
<dbReference type="KEGG" id="pco:PHACADRAFT_252415"/>
<gene>
    <name evidence="2" type="ORF">PHACADRAFT_252415</name>
</gene>
<dbReference type="HOGENOM" id="CLU_2574630_0_0_1"/>
<sequence>MSREIDLVWRQKWRASTAIYFLLRYPVVAFQIFNVYASSYTTPQYASLSQCSPILTSVLFSCPAATPSTGLHGPFQSYSRE</sequence>
<evidence type="ECO:0000313" key="2">
    <source>
        <dbReference type="EMBL" id="EKM58239.1"/>
    </source>
</evidence>